<keyword evidence="2" id="KW-0472">Membrane</keyword>
<feature type="compositionally biased region" description="Polar residues" evidence="1">
    <location>
        <begin position="288"/>
        <end position="299"/>
    </location>
</feature>
<evidence type="ECO:0000256" key="2">
    <source>
        <dbReference type="SAM" id="Phobius"/>
    </source>
</evidence>
<feature type="region of interest" description="Disordered" evidence="1">
    <location>
        <begin position="253"/>
        <end position="272"/>
    </location>
</feature>
<evidence type="ECO:0000256" key="1">
    <source>
        <dbReference type="SAM" id="MobiDB-lite"/>
    </source>
</evidence>
<dbReference type="RefSeq" id="XP_005770672.1">
    <property type="nucleotide sequence ID" value="XM_005770615.1"/>
</dbReference>
<organism evidence="3 4">
    <name type="scientific">Emiliania huxleyi (strain CCMP1516)</name>
    <dbReference type="NCBI Taxonomy" id="280463"/>
    <lineage>
        <taxon>Eukaryota</taxon>
        <taxon>Haptista</taxon>
        <taxon>Haptophyta</taxon>
        <taxon>Prymnesiophyceae</taxon>
        <taxon>Isochrysidales</taxon>
        <taxon>Noelaerhabdaceae</taxon>
        <taxon>Emiliania</taxon>
    </lineage>
</organism>
<accession>A0A0D3J091</accession>
<sequence length="369" mass="38284">MLPLTPVIHLAAAGESCWDACSSAGSFYGGRCAGSPCADTELCCRSDMPAAAGCAGLGCVGEHCCADVASAEVSNEGEHCIEDCVDPTGEFDPACRSGFCGSGGFCCMRHQPAKGFVGCGDAGCRGYHCCVSVVGESAPVLNEHVDCWSRCLDPEGESGGCSSGFCGSGLCCRGDLEYPFDDPVCGESGCWGYHCCVLPGSEAAQSLADAPPAWVVAAVCVASALLLVAVLLLLRTCQVTARARKAAGVLLEGHDFSTGTPPSNTPNGRESGEATWRAYTPYEHDEPSLSSSRTASSFEVASPAGANQDRLHQLQTIRKNFPSQEEPEWLRDAEEAVSFGSPGPLRSGSAASDRRAPSGSSLRGSWRLL</sequence>
<feature type="transmembrane region" description="Helical" evidence="2">
    <location>
        <begin position="213"/>
        <end position="234"/>
    </location>
</feature>
<protein>
    <submittedName>
        <fullName evidence="3">Uncharacterized protein</fullName>
    </submittedName>
</protein>
<feature type="compositionally biased region" description="Polar residues" evidence="1">
    <location>
        <begin position="257"/>
        <end position="268"/>
    </location>
</feature>
<feature type="region of interest" description="Disordered" evidence="1">
    <location>
        <begin position="321"/>
        <end position="369"/>
    </location>
</feature>
<reference evidence="3" key="2">
    <citation type="submission" date="2024-10" db="UniProtKB">
        <authorList>
            <consortium name="EnsemblProtists"/>
        </authorList>
    </citation>
    <scope>IDENTIFICATION</scope>
</reference>
<keyword evidence="2" id="KW-0812">Transmembrane</keyword>
<evidence type="ECO:0000313" key="3">
    <source>
        <dbReference type="EnsemblProtists" id="EOD16926"/>
    </source>
</evidence>
<dbReference type="RefSeq" id="XP_005769355.1">
    <property type="nucleotide sequence ID" value="XM_005769298.1"/>
</dbReference>
<dbReference type="GeneID" id="19046244"/>
<proteinExistence type="predicted"/>
<evidence type="ECO:0000313" key="4">
    <source>
        <dbReference type="Proteomes" id="UP000013827"/>
    </source>
</evidence>
<dbReference type="EnsemblProtists" id="EOD18243">
    <property type="protein sequence ID" value="EOD18243"/>
    <property type="gene ID" value="EMIHUDRAFT_196388"/>
</dbReference>
<name>A0A0D3J091_EMIH1</name>
<keyword evidence="4" id="KW-1185">Reference proteome</keyword>
<dbReference type="EnsemblProtists" id="EOD16926">
    <property type="protein sequence ID" value="EOD16926"/>
    <property type="gene ID" value="EMIHUDRAFT_118837"/>
</dbReference>
<dbReference type="AlphaFoldDB" id="A0A0D3J091"/>
<feature type="compositionally biased region" description="Low complexity" evidence="1">
    <location>
        <begin position="358"/>
        <end position="369"/>
    </location>
</feature>
<dbReference type="OMA" id="CFTGKSC"/>
<keyword evidence="2" id="KW-1133">Transmembrane helix</keyword>
<feature type="region of interest" description="Disordered" evidence="1">
    <location>
        <begin position="283"/>
        <end position="306"/>
    </location>
</feature>
<dbReference type="Proteomes" id="UP000013827">
    <property type="component" value="Unassembled WGS sequence"/>
</dbReference>
<dbReference type="PaxDb" id="2903-EOD16926"/>
<reference evidence="4" key="1">
    <citation type="journal article" date="2013" name="Nature">
        <title>Pan genome of the phytoplankton Emiliania underpins its global distribution.</title>
        <authorList>
            <person name="Read B.A."/>
            <person name="Kegel J."/>
            <person name="Klute M.J."/>
            <person name="Kuo A."/>
            <person name="Lefebvre S.C."/>
            <person name="Maumus F."/>
            <person name="Mayer C."/>
            <person name="Miller J."/>
            <person name="Monier A."/>
            <person name="Salamov A."/>
            <person name="Young J."/>
            <person name="Aguilar M."/>
            <person name="Claverie J.M."/>
            <person name="Frickenhaus S."/>
            <person name="Gonzalez K."/>
            <person name="Herman E.K."/>
            <person name="Lin Y.C."/>
            <person name="Napier J."/>
            <person name="Ogata H."/>
            <person name="Sarno A.F."/>
            <person name="Shmutz J."/>
            <person name="Schroeder D."/>
            <person name="de Vargas C."/>
            <person name="Verret F."/>
            <person name="von Dassow P."/>
            <person name="Valentin K."/>
            <person name="Van de Peer Y."/>
            <person name="Wheeler G."/>
            <person name="Dacks J.B."/>
            <person name="Delwiche C.F."/>
            <person name="Dyhrman S.T."/>
            <person name="Glockner G."/>
            <person name="John U."/>
            <person name="Richards T."/>
            <person name="Worden A.Z."/>
            <person name="Zhang X."/>
            <person name="Grigoriev I.V."/>
            <person name="Allen A.E."/>
            <person name="Bidle K."/>
            <person name="Borodovsky M."/>
            <person name="Bowler C."/>
            <person name="Brownlee C."/>
            <person name="Cock J.M."/>
            <person name="Elias M."/>
            <person name="Gladyshev V.N."/>
            <person name="Groth M."/>
            <person name="Guda C."/>
            <person name="Hadaegh A."/>
            <person name="Iglesias-Rodriguez M.D."/>
            <person name="Jenkins J."/>
            <person name="Jones B.M."/>
            <person name="Lawson T."/>
            <person name="Leese F."/>
            <person name="Lindquist E."/>
            <person name="Lobanov A."/>
            <person name="Lomsadze A."/>
            <person name="Malik S.B."/>
            <person name="Marsh M.E."/>
            <person name="Mackinder L."/>
            <person name="Mock T."/>
            <person name="Mueller-Roeber B."/>
            <person name="Pagarete A."/>
            <person name="Parker M."/>
            <person name="Probert I."/>
            <person name="Quesneville H."/>
            <person name="Raines C."/>
            <person name="Rensing S.A."/>
            <person name="Riano-Pachon D.M."/>
            <person name="Richier S."/>
            <person name="Rokitta S."/>
            <person name="Shiraiwa Y."/>
            <person name="Soanes D.M."/>
            <person name="van der Giezen M."/>
            <person name="Wahlund T.M."/>
            <person name="Williams B."/>
            <person name="Wilson W."/>
            <person name="Wolfe G."/>
            <person name="Wurch L.L."/>
        </authorList>
    </citation>
    <scope>NUCLEOTIDE SEQUENCE</scope>
</reference>
<dbReference type="KEGG" id="ehx:EMIHUDRAFT_196388"/>
<dbReference type="KEGG" id="ehx:EMIHUDRAFT_118837"/>
<dbReference type="GeneID" id="17263075"/>
<dbReference type="HOGENOM" id="CLU_751067_0_0_1"/>